<accession>A0ABS2KCI2</accession>
<comment type="caution">
    <text evidence="1">The sequence shown here is derived from an EMBL/GenBank/DDBJ whole genome shotgun (WGS) entry which is preliminary data.</text>
</comment>
<sequence>MRSPWTDLLFLHGHATPAKLAWRPDAPSCRCKTEQVEVDIARLPLHACARNEPACCTGEGNPA</sequence>
<dbReference type="EMBL" id="JADIKF010000034">
    <property type="protein sequence ID" value="MBM7128644.1"/>
    <property type="molecule type" value="Genomic_DNA"/>
</dbReference>
<dbReference type="RefSeq" id="WP_204630263.1">
    <property type="nucleotide sequence ID" value="NZ_BSOC01000008.1"/>
</dbReference>
<organism evidence="1 2">
    <name type="scientific">Dyella mobilis</name>
    <dbReference type="NCBI Taxonomy" id="1849582"/>
    <lineage>
        <taxon>Bacteria</taxon>
        <taxon>Pseudomonadati</taxon>
        <taxon>Pseudomonadota</taxon>
        <taxon>Gammaproteobacteria</taxon>
        <taxon>Lysobacterales</taxon>
        <taxon>Rhodanobacteraceae</taxon>
        <taxon>Dyella</taxon>
    </lineage>
</organism>
<proteinExistence type="predicted"/>
<gene>
    <name evidence="1" type="ORF">ISS99_03830</name>
</gene>
<keyword evidence="2" id="KW-1185">Reference proteome</keyword>
<protein>
    <submittedName>
        <fullName evidence="1">Uncharacterized protein</fullName>
    </submittedName>
</protein>
<reference evidence="1" key="1">
    <citation type="submission" date="2020-10" db="EMBL/GenBank/DDBJ databases">
        <title>Phylogeny of dyella-like bacteria.</title>
        <authorList>
            <person name="Fu J."/>
        </authorList>
    </citation>
    <scope>NUCLEOTIDE SEQUENCE</scope>
    <source>
        <strain evidence="1">DHON07</strain>
    </source>
</reference>
<dbReference type="Proteomes" id="UP001430193">
    <property type="component" value="Unassembled WGS sequence"/>
</dbReference>
<evidence type="ECO:0000313" key="2">
    <source>
        <dbReference type="Proteomes" id="UP001430193"/>
    </source>
</evidence>
<evidence type="ECO:0000313" key="1">
    <source>
        <dbReference type="EMBL" id="MBM7128644.1"/>
    </source>
</evidence>
<name>A0ABS2KCI2_9GAMM</name>